<dbReference type="InterPro" id="IPR050596">
    <property type="entry name" value="AspAT/PAT-like"/>
</dbReference>
<evidence type="ECO:0000256" key="4">
    <source>
        <dbReference type="ARBA" id="ARBA00022576"/>
    </source>
</evidence>
<evidence type="ECO:0000313" key="10">
    <source>
        <dbReference type="EMBL" id="NCS91540.1"/>
    </source>
</evidence>
<evidence type="ECO:0000256" key="6">
    <source>
        <dbReference type="ARBA" id="ARBA00022898"/>
    </source>
</evidence>
<dbReference type="GO" id="GO:0008483">
    <property type="term" value="F:transaminase activity"/>
    <property type="evidence" value="ECO:0007669"/>
    <property type="project" value="UniProtKB-KW"/>
</dbReference>
<feature type="domain" description="Aminotransferase class I/classII large" evidence="8">
    <location>
        <begin position="30"/>
        <end position="375"/>
    </location>
</feature>
<comment type="cofactor">
    <cofactor evidence="1 7">
        <name>pyridoxal 5'-phosphate</name>
        <dbReference type="ChEBI" id="CHEBI:597326"/>
    </cofactor>
</comment>
<dbReference type="InterPro" id="IPR015421">
    <property type="entry name" value="PyrdxlP-dep_Trfase_major"/>
</dbReference>
<dbReference type="Pfam" id="PF00155">
    <property type="entry name" value="Aminotran_1_2"/>
    <property type="match status" value="1"/>
</dbReference>
<evidence type="ECO:0000256" key="5">
    <source>
        <dbReference type="ARBA" id="ARBA00022679"/>
    </source>
</evidence>
<evidence type="ECO:0000259" key="8">
    <source>
        <dbReference type="Pfam" id="PF00155"/>
    </source>
</evidence>
<proteinExistence type="inferred from homology"/>
<evidence type="ECO:0000256" key="1">
    <source>
        <dbReference type="ARBA" id="ARBA00001933"/>
    </source>
</evidence>
<evidence type="ECO:0000256" key="2">
    <source>
        <dbReference type="ARBA" id="ARBA00007441"/>
    </source>
</evidence>
<dbReference type="PANTHER" id="PTHR46383:SF1">
    <property type="entry name" value="ASPARTATE AMINOTRANSFERASE"/>
    <property type="match status" value="1"/>
</dbReference>
<dbReference type="Gene3D" id="3.90.1150.10">
    <property type="entry name" value="Aspartate Aminotransferase, domain 1"/>
    <property type="match status" value="1"/>
</dbReference>
<evidence type="ECO:0000313" key="9">
    <source>
        <dbReference type="EMBL" id="NCN64553.1"/>
    </source>
</evidence>
<dbReference type="Proteomes" id="UP000768163">
    <property type="component" value="Unassembled WGS sequence"/>
</dbReference>
<dbReference type="EMBL" id="JAACQH010000078">
    <property type="protein sequence ID" value="NCS91540.1"/>
    <property type="molecule type" value="Genomic_DNA"/>
</dbReference>
<dbReference type="InterPro" id="IPR004838">
    <property type="entry name" value="NHTrfase_class1_PyrdxlP-BS"/>
</dbReference>
<keyword evidence="5 7" id="KW-0808">Transferase</keyword>
<keyword evidence="4 7" id="KW-0032">Aminotransferase</keyword>
<dbReference type="PANTHER" id="PTHR46383">
    <property type="entry name" value="ASPARTATE AMINOTRANSFERASE"/>
    <property type="match status" value="1"/>
</dbReference>
<dbReference type="EC" id="2.6.1.-" evidence="7"/>
<dbReference type="InterPro" id="IPR015422">
    <property type="entry name" value="PyrdxlP-dep_Trfase_small"/>
</dbReference>
<dbReference type="GO" id="GO:0006520">
    <property type="term" value="P:amino acid metabolic process"/>
    <property type="evidence" value="ECO:0007669"/>
    <property type="project" value="InterPro"/>
</dbReference>
<dbReference type="InterPro" id="IPR015424">
    <property type="entry name" value="PyrdxlP-dep_Trfase"/>
</dbReference>
<dbReference type="AlphaFoldDB" id="A0A8J7YXA2"/>
<dbReference type="PROSITE" id="PS00105">
    <property type="entry name" value="AA_TRANSFER_CLASS_1"/>
    <property type="match status" value="1"/>
</dbReference>
<gene>
    <name evidence="10" type="ORF">GW779_03910</name>
    <name evidence="9" type="ORF">GW910_00520</name>
</gene>
<comment type="subunit">
    <text evidence="3">Homodimer.</text>
</comment>
<reference evidence="10" key="1">
    <citation type="submission" date="2019-11" db="EMBL/GenBank/DDBJ databases">
        <title>Lipid analysis of CO2-rich subsurface aquifers suggests an autotrophy-based deep biosphere with lysolipids enriched in CPR bacteria.</title>
        <authorList>
            <person name="Probst A.J."/>
            <person name="Elling F.J."/>
            <person name="Castelle C.J."/>
            <person name="Zhu Q."/>
            <person name="Elvert M."/>
            <person name="Birarda G."/>
            <person name="Holman H.-Y."/>
            <person name="Lane K.R."/>
            <person name="Ladd B."/>
            <person name="Ryan M.C."/>
            <person name="Woyke T."/>
            <person name="Hinrichs K.-U."/>
            <person name="Banfield J.F."/>
        </authorList>
    </citation>
    <scope>NUCLEOTIDE SEQUENCE</scope>
    <source>
        <strain evidence="9">CG_2015-01_33_1645</strain>
        <strain evidence="10">CG_2015-04_33_537</strain>
    </source>
</reference>
<comment type="similarity">
    <text evidence="2 7">Belongs to the class-I pyridoxal-phosphate-dependent aminotransferase family.</text>
</comment>
<dbReference type="FunFam" id="3.40.640.10:FF:000033">
    <property type="entry name" value="Aspartate aminotransferase"/>
    <property type="match status" value="1"/>
</dbReference>
<dbReference type="GO" id="GO:0030170">
    <property type="term" value="F:pyridoxal phosphate binding"/>
    <property type="evidence" value="ECO:0007669"/>
    <property type="project" value="InterPro"/>
</dbReference>
<sequence length="384" mass="42930">MSILTEKIKPSATLSINTKANELKKKGINVLSYAVGEPDFDTPKHIKDAAIGKILEGKTKYTPTGGIPELKDEISKKFKKDNNIAYSADEIFISAGAKITIYEALLSVINPGDEVIIIEPYWVSYPEIVLLCGGIPKFVRTDENFEINTDEIEKNLSSKTKAIIINSPSNPSGAVISEKTTRKLADIVIKHNLYIISDEIYEKIFYGNFKPVSIAALPEMKERAITVNGFSKSYAMTGWRLGYVGAPKDIINEMKKVEMQTVSCIPYFIQYAGVVALQGPQDCVEEMKKKFEERRDYVVKLARKIFSCNVPDGAFYIFPNHSDYSKDSIRFSGFLLENAKVAVVPGIAFGENFNKYIRISYATSIENLKTGFDAIEDALKKFKQ</sequence>
<dbReference type="Proteomes" id="UP000738826">
    <property type="component" value="Unassembled WGS sequence"/>
</dbReference>
<dbReference type="CDD" id="cd00609">
    <property type="entry name" value="AAT_like"/>
    <property type="match status" value="1"/>
</dbReference>
<dbReference type="Gene3D" id="3.40.640.10">
    <property type="entry name" value="Type I PLP-dependent aspartate aminotransferase-like (Major domain)"/>
    <property type="match status" value="1"/>
</dbReference>
<protein>
    <recommendedName>
        <fullName evidence="7">Aminotransferase</fullName>
        <ecNumber evidence="7">2.6.1.-</ecNumber>
    </recommendedName>
</protein>
<dbReference type="EMBL" id="JAACVF010000012">
    <property type="protein sequence ID" value="NCN64553.1"/>
    <property type="molecule type" value="Genomic_DNA"/>
</dbReference>
<dbReference type="SUPFAM" id="SSF53383">
    <property type="entry name" value="PLP-dependent transferases"/>
    <property type="match status" value="1"/>
</dbReference>
<name>A0A8J7YXA2_9ARCH</name>
<evidence type="ECO:0000313" key="11">
    <source>
        <dbReference type="Proteomes" id="UP000738826"/>
    </source>
</evidence>
<comment type="caution">
    <text evidence="10">The sequence shown here is derived from an EMBL/GenBank/DDBJ whole genome shotgun (WGS) entry which is preliminary data.</text>
</comment>
<keyword evidence="6" id="KW-0663">Pyridoxal phosphate</keyword>
<dbReference type="InterPro" id="IPR004839">
    <property type="entry name" value="Aminotransferase_I/II_large"/>
</dbReference>
<evidence type="ECO:0000256" key="7">
    <source>
        <dbReference type="RuleBase" id="RU000481"/>
    </source>
</evidence>
<evidence type="ECO:0000256" key="3">
    <source>
        <dbReference type="ARBA" id="ARBA00011738"/>
    </source>
</evidence>
<organism evidence="10 11">
    <name type="scientific">Candidatus Altarchaeum hamiconexum</name>
    <dbReference type="NCBI Taxonomy" id="1803513"/>
    <lineage>
        <taxon>Archaea</taxon>
        <taxon>Candidatus Altarchaeota</taxon>
        <taxon>Candidatus Altiarchaeia</taxon>
        <taxon>Candidatus Altarchaeales</taxon>
        <taxon>Candidatus Altarchaeaceae</taxon>
        <taxon>Candidatus Altarchaeum</taxon>
    </lineage>
</organism>
<accession>A0A8J7YXA2</accession>